<dbReference type="Proteomes" id="UP000694856">
    <property type="component" value="Chromosome 10"/>
</dbReference>
<dbReference type="GeneID" id="102519406"/>
<proteinExistence type="predicted"/>
<dbReference type="GO" id="GO:0030496">
    <property type="term" value="C:midbody"/>
    <property type="evidence" value="ECO:0007669"/>
    <property type="project" value="TreeGrafter"/>
</dbReference>
<name>A0A8B8TQL1_CAMFR</name>
<dbReference type="GO" id="GO:0007052">
    <property type="term" value="P:mitotic spindle organization"/>
    <property type="evidence" value="ECO:0007669"/>
    <property type="project" value="InterPro"/>
</dbReference>
<evidence type="ECO:0000313" key="3">
    <source>
        <dbReference type="Proteomes" id="UP000694856"/>
    </source>
</evidence>
<dbReference type="GO" id="GO:1905515">
    <property type="term" value="P:non-motile cilium assembly"/>
    <property type="evidence" value="ECO:0007669"/>
    <property type="project" value="InterPro"/>
</dbReference>
<feature type="compositionally biased region" description="Basic and acidic residues" evidence="2">
    <location>
        <begin position="735"/>
        <end position="751"/>
    </location>
</feature>
<gene>
    <name evidence="4" type="primary">CEP126</name>
</gene>
<accession>A0A8B8TQL1</accession>
<evidence type="ECO:0000256" key="1">
    <source>
        <dbReference type="SAM" id="Coils"/>
    </source>
</evidence>
<dbReference type="AlphaFoldDB" id="A0A8B8TQL1"/>
<feature type="compositionally biased region" description="Polar residues" evidence="2">
    <location>
        <begin position="389"/>
        <end position="400"/>
    </location>
</feature>
<dbReference type="GO" id="GO:0031122">
    <property type="term" value="P:cytoplasmic microtubule organization"/>
    <property type="evidence" value="ECO:0007669"/>
    <property type="project" value="InterPro"/>
</dbReference>
<dbReference type="PANTHER" id="PTHR31191">
    <property type="entry name" value="CENTROSOMAL PROTEIN CEP126"/>
    <property type="match status" value="1"/>
</dbReference>
<dbReference type="PANTHER" id="PTHR31191:SF4">
    <property type="entry name" value="CENTROSOMAL PROTEIN OF 126 KDA"/>
    <property type="match status" value="1"/>
</dbReference>
<feature type="region of interest" description="Disordered" evidence="2">
    <location>
        <begin position="378"/>
        <end position="400"/>
    </location>
</feature>
<feature type="coiled-coil region" evidence="1">
    <location>
        <begin position="75"/>
        <end position="109"/>
    </location>
</feature>
<dbReference type="CTD" id="57562"/>
<keyword evidence="3" id="KW-1185">Reference proteome</keyword>
<evidence type="ECO:0000256" key="2">
    <source>
        <dbReference type="SAM" id="MobiDB-lite"/>
    </source>
</evidence>
<feature type="region of interest" description="Disordered" evidence="2">
    <location>
        <begin position="732"/>
        <end position="765"/>
    </location>
</feature>
<keyword evidence="1" id="KW-0175">Coiled coil</keyword>
<sequence>MLAGRPGARSAVAELGAESSDSRVRAPLSPRLSGARHRPGAYLDMKIHLEKNLEEERQILLQQQKICRNRARKYFVESNRRKKAFEEKRKEQEEKEHQIREQILQQRKQKFEEVTEKFQRAHIPLSQRRRAVFQKPVPPLEEALKQIQESDLKPEVNLPSSHRPIINWRTIDNTLPSSLSKNDHKHQKHLVCKINCDKEMKENSKANLTANKDAFQLKLEETQKLLEDHHLSSLQKFCDEVNQITNSETLSSIDSLEAGEHEEIYLTLNEETSTSIQQQNSVSLKLANLQSANLSCFDEDKLSFCKTQHINNWLINVDDPHTQTVTPFSDILSEPNALPSCECLNSKGQNPSLLSRTVERTTNTANNSVAFVHSPPAFAQDKKSKKTPETSTVRITDSSSGAFKRERPLVTESPAFKFSKSWTTPDSLTQEMAAISDEEKYSELTQETRTTSAPTSFVPVATPLVLPSSTQSARPLPKNSTHIKEVDPVQCSDKLGELKDIKDEKVKYVHCNKEELPLFSDDFQATCIPHNSDSKDAKQKIAETSTSPSHVISDCDSVGQHKKMKYNIHERNGVRFLKSILKKESKYEHDYFKALITNQGFKLGNQKAAGIRDSIELTKERGKSVEIPKTMKKLRWFDETGDMGKNAEDKHSLQNRVGILQQWSQPFHIQTKSGTASNMASVPACAVNSADREMPKDDVLSENVTALGRSRIDHVPLNCFIPSDYKIAKQAWPASKKEESKSPVHSGDVKSQKANPQRGGAKVIRRTRSAKVQSGFTYTNRKGTVVRPQSARKANTFLQAQDKLIVPHPPPKSPLNVKSCKNTHVSQYQSVRPENSQTISTYNCFNSKHVLSTEHKLNQWNQESSLPLSHVCSDLVTVTPSLPHCSSECQTSAKTNHSNGTQTVAQQDATLYCSQRCPTYEESHPSVTLRTTKEDSVPLWKRHHNILGQNKVAVSGSTSEFLMAENLVEASVPEDEILTVLNSRQLQKPNLAFSQIQRFDICALSAEEQKILQSLNRLNERLYYVQETICKNPSIKSTLQIIPLLNSQPRTSLSPDVGSRSQRKY</sequence>
<dbReference type="InterPro" id="IPR028257">
    <property type="entry name" value="CEP126"/>
</dbReference>
<dbReference type="RefSeq" id="XP_032344143.1">
    <property type="nucleotide sequence ID" value="XM_032488252.1"/>
</dbReference>
<dbReference type="Pfam" id="PF15352">
    <property type="entry name" value="K1377"/>
    <property type="match status" value="2"/>
</dbReference>
<reference evidence="4" key="1">
    <citation type="submission" date="2025-08" db="UniProtKB">
        <authorList>
            <consortium name="RefSeq"/>
        </authorList>
    </citation>
    <scope>IDENTIFICATION</scope>
    <source>
        <tissue evidence="4">Ear skin</tissue>
    </source>
</reference>
<protein>
    <submittedName>
        <fullName evidence="4">Centrosomal protein of 126 kDa isoform X1</fullName>
    </submittedName>
</protein>
<organism evidence="3 4">
    <name type="scientific">Camelus ferus</name>
    <name type="common">Wild bactrian camel</name>
    <name type="synonym">Camelus bactrianus ferus</name>
    <dbReference type="NCBI Taxonomy" id="419612"/>
    <lineage>
        <taxon>Eukaryota</taxon>
        <taxon>Metazoa</taxon>
        <taxon>Chordata</taxon>
        <taxon>Craniata</taxon>
        <taxon>Vertebrata</taxon>
        <taxon>Euteleostomi</taxon>
        <taxon>Mammalia</taxon>
        <taxon>Eutheria</taxon>
        <taxon>Laurasiatheria</taxon>
        <taxon>Artiodactyla</taxon>
        <taxon>Tylopoda</taxon>
        <taxon>Camelidae</taxon>
        <taxon>Camelus</taxon>
    </lineage>
</organism>
<evidence type="ECO:0000313" key="4">
    <source>
        <dbReference type="RefSeq" id="XP_032344143.1"/>
    </source>
</evidence>
<dbReference type="GO" id="GO:0097546">
    <property type="term" value="C:ciliary base"/>
    <property type="evidence" value="ECO:0007669"/>
    <property type="project" value="InterPro"/>
</dbReference>
<dbReference type="GO" id="GO:0005813">
    <property type="term" value="C:centrosome"/>
    <property type="evidence" value="ECO:0007669"/>
    <property type="project" value="InterPro"/>
</dbReference>
<feature type="region of interest" description="Disordered" evidence="2">
    <location>
        <begin position="1"/>
        <end position="37"/>
    </location>
</feature>